<dbReference type="Proteomes" id="UP000695562">
    <property type="component" value="Unassembled WGS sequence"/>
</dbReference>
<protein>
    <submittedName>
        <fullName evidence="2">Uncharacterized protein</fullName>
    </submittedName>
</protein>
<organism evidence="2 3">
    <name type="scientific">Polysphondylium violaceum</name>
    <dbReference type="NCBI Taxonomy" id="133409"/>
    <lineage>
        <taxon>Eukaryota</taxon>
        <taxon>Amoebozoa</taxon>
        <taxon>Evosea</taxon>
        <taxon>Eumycetozoa</taxon>
        <taxon>Dictyostelia</taxon>
        <taxon>Dictyosteliales</taxon>
        <taxon>Dictyosteliaceae</taxon>
        <taxon>Polysphondylium</taxon>
    </lineage>
</organism>
<feature type="region of interest" description="Disordered" evidence="1">
    <location>
        <begin position="124"/>
        <end position="144"/>
    </location>
</feature>
<dbReference type="AlphaFoldDB" id="A0A8J4PJX0"/>
<evidence type="ECO:0000313" key="3">
    <source>
        <dbReference type="Proteomes" id="UP000695562"/>
    </source>
</evidence>
<sequence>MCVHDDIYIPAPNTFNYQLFEDLTGDLDNFPLIGNGCTEKCKKKMIKIIKILMKSFTQLAIGYFQDAKLGLDRSAPRCDLVFYISYIQENGVDDDEDFIEIVESAMNVKSVNGEVVHLKQDDTQSQDLSNLTKNGKKKVSNKKK</sequence>
<evidence type="ECO:0000313" key="2">
    <source>
        <dbReference type="EMBL" id="KAF2068317.1"/>
    </source>
</evidence>
<keyword evidence="3" id="KW-1185">Reference proteome</keyword>
<dbReference type="OrthoDB" id="22274at2759"/>
<dbReference type="EMBL" id="AJWJ01001059">
    <property type="protein sequence ID" value="KAF2068317.1"/>
    <property type="molecule type" value="Genomic_DNA"/>
</dbReference>
<reference evidence="2" key="1">
    <citation type="submission" date="2020-01" db="EMBL/GenBank/DDBJ databases">
        <title>Development of genomics and gene disruption for Polysphondylium violaceum indicates a role for the polyketide synthase stlB in stalk morphogenesis.</title>
        <authorList>
            <person name="Narita B."/>
            <person name="Kawabe Y."/>
            <person name="Kin K."/>
            <person name="Saito T."/>
            <person name="Gibbs R."/>
            <person name="Kuspa A."/>
            <person name="Muzny D."/>
            <person name="Queller D."/>
            <person name="Richards S."/>
            <person name="Strassman J."/>
            <person name="Sucgang R."/>
            <person name="Worley K."/>
            <person name="Schaap P."/>
        </authorList>
    </citation>
    <scope>NUCLEOTIDE SEQUENCE</scope>
    <source>
        <strain evidence="2">QSvi11</strain>
    </source>
</reference>
<gene>
    <name evidence="2" type="ORF">CYY_010354</name>
</gene>
<accession>A0A8J4PJX0</accession>
<comment type="caution">
    <text evidence="2">The sequence shown here is derived from an EMBL/GenBank/DDBJ whole genome shotgun (WGS) entry which is preliminary data.</text>
</comment>
<feature type="compositionally biased region" description="Basic residues" evidence="1">
    <location>
        <begin position="134"/>
        <end position="144"/>
    </location>
</feature>
<proteinExistence type="predicted"/>
<name>A0A8J4PJX0_9MYCE</name>
<evidence type="ECO:0000256" key="1">
    <source>
        <dbReference type="SAM" id="MobiDB-lite"/>
    </source>
</evidence>